<evidence type="ECO:0000256" key="8">
    <source>
        <dbReference type="ARBA" id="ARBA00022845"/>
    </source>
</evidence>
<name>A0A8J6D633_9ROSI</name>
<evidence type="ECO:0000256" key="1">
    <source>
        <dbReference type="ARBA" id="ARBA00004123"/>
    </source>
</evidence>
<feature type="region of interest" description="Disordered" evidence="13">
    <location>
        <begin position="730"/>
        <end position="795"/>
    </location>
</feature>
<dbReference type="OrthoDB" id="660348at2759"/>
<keyword evidence="12" id="KW-0539">Nucleus</keyword>
<keyword evidence="10" id="KW-0866">Nonsense-mediated mRNA decay</keyword>
<feature type="compositionally biased region" description="Acidic residues" evidence="13">
    <location>
        <begin position="67"/>
        <end position="98"/>
    </location>
</feature>
<feature type="compositionally biased region" description="Polar residues" evidence="13">
    <location>
        <begin position="528"/>
        <end position="540"/>
    </location>
</feature>
<dbReference type="GO" id="GO:0006417">
    <property type="term" value="P:regulation of translation"/>
    <property type="evidence" value="ECO:0007669"/>
    <property type="project" value="UniProtKB-KW"/>
</dbReference>
<keyword evidence="4" id="KW-0813">Transport</keyword>
<keyword evidence="16" id="KW-1185">Reference proteome</keyword>
<reference evidence="15 16" key="1">
    <citation type="journal article" date="2021" name="bioRxiv">
        <title>The Gossypium anomalum genome as a resource for cotton improvement and evolutionary analysis of hybrid incompatibility.</title>
        <authorList>
            <person name="Grover C.E."/>
            <person name="Yuan D."/>
            <person name="Arick M.A."/>
            <person name="Miller E.R."/>
            <person name="Hu G."/>
            <person name="Peterson D.G."/>
            <person name="Wendel J.F."/>
            <person name="Udall J.A."/>
        </authorList>
    </citation>
    <scope>NUCLEOTIDE SEQUENCE [LARGE SCALE GENOMIC DNA]</scope>
    <source>
        <strain evidence="15">JFW-Udall</strain>
        <tissue evidence="15">Leaf</tissue>
    </source>
</reference>
<keyword evidence="6" id="KW-0507">mRNA processing</keyword>
<comment type="similarity">
    <text evidence="3">Belongs to the CASC3 family.</text>
</comment>
<feature type="region of interest" description="Disordered" evidence="13">
    <location>
        <begin position="487"/>
        <end position="544"/>
    </location>
</feature>
<feature type="compositionally biased region" description="Basic and acidic residues" evidence="13">
    <location>
        <begin position="232"/>
        <end position="241"/>
    </location>
</feature>
<feature type="compositionally biased region" description="Low complexity" evidence="13">
    <location>
        <begin position="730"/>
        <end position="739"/>
    </location>
</feature>
<evidence type="ECO:0000256" key="9">
    <source>
        <dbReference type="ARBA" id="ARBA00022884"/>
    </source>
</evidence>
<keyword evidence="11" id="KW-0508">mRNA splicing</keyword>
<evidence type="ECO:0000256" key="7">
    <source>
        <dbReference type="ARBA" id="ARBA00022816"/>
    </source>
</evidence>
<keyword evidence="7" id="KW-0509">mRNA transport</keyword>
<feature type="region of interest" description="Disordered" evidence="13">
    <location>
        <begin position="232"/>
        <end position="375"/>
    </location>
</feature>
<evidence type="ECO:0000256" key="3">
    <source>
        <dbReference type="ARBA" id="ARBA00009548"/>
    </source>
</evidence>
<evidence type="ECO:0000256" key="2">
    <source>
        <dbReference type="ARBA" id="ARBA00004496"/>
    </source>
</evidence>
<dbReference type="GO" id="GO:0035145">
    <property type="term" value="C:exon-exon junction complex"/>
    <property type="evidence" value="ECO:0007669"/>
    <property type="project" value="InterPro"/>
</dbReference>
<evidence type="ECO:0000256" key="11">
    <source>
        <dbReference type="ARBA" id="ARBA00023187"/>
    </source>
</evidence>
<feature type="compositionally biased region" description="Acidic residues" evidence="13">
    <location>
        <begin position="31"/>
        <end position="43"/>
    </location>
</feature>
<dbReference type="Proteomes" id="UP000701853">
    <property type="component" value="Chromosome 4"/>
</dbReference>
<dbReference type="SMART" id="SM01044">
    <property type="entry name" value="Btz"/>
    <property type="match status" value="1"/>
</dbReference>
<dbReference type="InterPro" id="IPR018545">
    <property type="entry name" value="Btz_dom"/>
</dbReference>
<dbReference type="PANTHER" id="PTHR46837">
    <property type="entry name" value="PROTEIN MLN51 HOMOLOG"/>
    <property type="match status" value="1"/>
</dbReference>
<dbReference type="GO" id="GO:0000184">
    <property type="term" value="P:nuclear-transcribed mRNA catabolic process, nonsense-mediated decay"/>
    <property type="evidence" value="ECO:0007669"/>
    <property type="project" value="UniProtKB-KW"/>
</dbReference>
<evidence type="ECO:0000259" key="14">
    <source>
        <dbReference type="SMART" id="SM01044"/>
    </source>
</evidence>
<dbReference type="GO" id="GO:0008380">
    <property type="term" value="P:RNA splicing"/>
    <property type="evidence" value="ECO:0007669"/>
    <property type="project" value="UniProtKB-KW"/>
</dbReference>
<protein>
    <recommendedName>
        <fullName evidence="14">Btz domain-containing protein</fullName>
    </recommendedName>
</protein>
<dbReference type="PANTHER" id="PTHR46837:SF5">
    <property type="entry name" value="PROTEIN MLN51 HOMOLOG"/>
    <property type="match status" value="1"/>
</dbReference>
<evidence type="ECO:0000256" key="6">
    <source>
        <dbReference type="ARBA" id="ARBA00022664"/>
    </source>
</evidence>
<feature type="compositionally biased region" description="Polar residues" evidence="13">
    <location>
        <begin position="356"/>
        <end position="365"/>
    </location>
</feature>
<comment type="subcellular location">
    <subcellularLocation>
        <location evidence="2">Cytoplasm</location>
    </subcellularLocation>
    <subcellularLocation>
        <location evidence="1">Nucleus</location>
    </subcellularLocation>
</comment>
<accession>A0A8J6D633</accession>
<proteinExistence type="inferred from homology"/>
<gene>
    <name evidence="15" type="ORF">CXB51_008335</name>
</gene>
<organism evidence="15 16">
    <name type="scientific">Gossypium anomalum</name>
    <dbReference type="NCBI Taxonomy" id="47600"/>
    <lineage>
        <taxon>Eukaryota</taxon>
        <taxon>Viridiplantae</taxon>
        <taxon>Streptophyta</taxon>
        <taxon>Embryophyta</taxon>
        <taxon>Tracheophyta</taxon>
        <taxon>Spermatophyta</taxon>
        <taxon>Magnoliopsida</taxon>
        <taxon>eudicotyledons</taxon>
        <taxon>Gunneridae</taxon>
        <taxon>Pentapetalae</taxon>
        <taxon>rosids</taxon>
        <taxon>malvids</taxon>
        <taxon>Malvales</taxon>
        <taxon>Malvaceae</taxon>
        <taxon>Malvoideae</taxon>
        <taxon>Gossypium</taxon>
    </lineage>
</organism>
<dbReference type="GO" id="GO:0003729">
    <property type="term" value="F:mRNA binding"/>
    <property type="evidence" value="ECO:0007669"/>
    <property type="project" value="InterPro"/>
</dbReference>
<dbReference type="AlphaFoldDB" id="A0A8J6D633"/>
<dbReference type="GO" id="GO:0051028">
    <property type="term" value="P:mRNA transport"/>
    <property type="evidence" value="ECO:0007669"/>
    <property type="project" value="UniProtKB-KW"/>
</dbReference>
<keyword evidence="8" id="KW-0810">Translation regulation</keyword>
<evidence type="ECO:0000256" key="10">
    <source>
        <dbReference type="ARBA" id="ARBA00023161"/>
    </source>
</evidence>
<evidence type="ECO:0000256" key="13">
    <source>
        <dbReference type="SAM" id="MobiDB-lite"/>
    </source>
</evidence>
<evidence type="ECO:0000256" key="5">
    <source>
        <dbReference type="ARBA" id="ARBA00022490"/>
    </source>
</evidence>
<dbReference type="EMBL" id="JAHUZN010000004">
    <property type="protein sequence ID" value="KAG8497079.1"/>
    <property type="molecule type" value="Genomic_DNA"/>
</dbReference>
<dbReference type="GO" id="GO:0006397">
    <property type="term" value="P:mRNA processing"/>
    <property type="evidence" value="ECO:0007669"/>
    <property type="project" value="UniProtKB-KW"/>
</dbReference>
<evidence type="ECO:0000256" key="12">
    <source>
        <dbReference type="ARBA" id="ARBA00023242"/>
    </source>
</evidence>
<feature type="compositionally biased region" description="Basic and acidic residues" evidence="13">
    <location>
        <begin position="44"/>
        <end position="58"/>
    </location>
</feature>
<feature type="compositionally biased region" description="Polar residues" evidence="13">
    <location>
        <begin position="313"/>
        <end position="334"/>
    </location>
</feature>
<comment type="caution">
    <text evidence="15">The sequence shown here is derived from an EMBL/GenBank/DDBJ whole genome shotgun (WGS) entry which is preliminary data.</text>
</comment>
<feature type="compositionally biased region" description="Polar residues" evidence="13">
    <location>
        <begin position="487"/>
        <end position="521"/>
    </location>
</feature>
<keyword evidence="9" id="KW-0694">RNA-binding</keyword>
<dbReference type="GO" id="GO:0005737">
    <property type="term" value="C:cytoplasm"/>
    <property type="evidence" value="ECO:0007669"/>
    <property type="project" value="UniProtKB-SubCell"/>
</dbReference>
<feature type="region of interest" description="Disordered" evidence="13">
    <location>
        <begin position="1"/>
        <end position="98"/>
    </location>
</feature>
<evidence type="ECO:0000256" key="4">
    <source>
        <dbReference type="ARBA" id="ARBA00022448"/>
    </source>
</evidence>
<evidence type="ECO:0000313" key="15">
    <source>
        <dbReference type="EMBL" id="KAG8497079.1"/>
    </source>
</evidence>
<feature type="domain" description="Btz" evidence="14">
    <location>
        <begin position="128"/>
        <end position="252"/>
    </location>
</feature>
<dbReference type="Pfam" id="PF09405">
    <property type="entry name" value="Btz"/>
    <property type="match status" value="1"/>
</dbReference>
<evidence type="ECO:0000313" key="16">
    <source>
        <dbReference type="Proteomes" id="UP000701853"/>
    </source>
</evidence>
<sequence length="795" mass="87149">MATTGVEEVEYESDPEEVKCSLAMRRREAASDDEEGEREEENNAEARMDRRAVIRSDESDGQGGAADYDDDEEELDLEEVEEEVYDEYEEAEEEIDEEEIDEVGKVEVRGNVKITGEDVKEAVVENGNGDVDERLGIDNNHIGEEHGEEKKENEPFAVPTAGVFYMHDDRFRDNVGGRHRFKKFEGCNLYGSCCLPALLSMHEWRTRGGRNLWESKDDRKWGHDKFEEMTLQEKHYEEGRSSRGRYRAQSKNRGPGRGYRRGSGSKAFGKNNNQNMAPKVGRGRGPRRYEPNMKISSQAPTIQGRLSGKPLEKTSQANSGRASTLATNADSVSDPNPKHIFASSLSSASPPFYPAGSSNKDTALTQKKDESVSRNLCPSVTDENFSASQSNSLRGKNVLDSLSMAKLYIDDPSLSASAKPLTNMQMVPSGSSLGNTSQPTQSRVQGRGVAIPGLKAYQPAPHQNQINRVSPPTQIIDVQRNPVQGRAQYSVQGAAQQLGQHTGMPQASSPPKTATSVNSYESGEVESSETSKPLVSKGKSSGQGAGRGSFLYSGAQVMGPTGTMAVGHGDKNFPAFLPVMQFGGQHPGGLSVPAVGMAFPGYVAQPQLGLGNSEMTWYNNTLALYIYILCVCVCVDYIWFSLRNEVLVNSVSGQLVFSWRKLPLHDETLLTHCKAAFTLATFHVKPFAAIMILTSERIRLPLLTSAAGALGATYCSPYITVDGAYHARTSGQTSSTGSSSKEENSNKPNSEWKPSQRPEAVSDEFGQRQNNPNKQPRRQVETPKLLLYSEMSFSK</sequence>
<dbReference type="InterPro" id="IPR044796">
    <property type="entry name" value="MLN51_plant"/>
</dbReference>
<keyword evidence="5" id="KW-0963">Cytoplasm</keyword>